<dbReference type="InterPro" id="IPR018060">
    <property type="entry name" value="HTH_AraC"/>
</dbReference>
<proteinExistence type="predicted"/>
<dbReference type="Proteomes" id="UP000198598">
    <property type="component" value="Unassembled WGS sequence"/>
</dbReference>
<evidence type="ECO:0000313" key="3">
    <source>
        <dbReference type="Proteomes" id="UP000198598"/>
    </source>
</evidence>
<protein>
    <submittedName>
        <fullName evidence="2">AraC-type DNA-binding protein</fullName>
    </submittedName>
</protein>
<dbReference type="EMBL" id="FOLQ01000006">
    <property type="protein sequence ID" value="SFD68492.1"/>
    <property type="molecule type" value="Genomic_DNA"/>
</dbReference>
<reference evidence="2 3" key="1">
    <citation type="submission" date="2016-10" db="EMBL/GenBank/DDBJ databases">
        <authorList>
            <person name="de Groot N.N."/>
        </authorList>
    </citation>
    <scope>NUCLEOTIDE SEQUENCE [LARGE SCALE GENOMIC DNA]</scope>
    <source>
        <strain evidence="2 3">DSM 26130</strain>
    </source>
</reference>
<evidence type="ECO:0000313" key="2">
    <source>
        <dbReference type="EMBL" id="SFD68492.1"/>
    </source>
</evidence>
<gene>
    <name evidence="2" type="ORF">SAMN05216167_106217</name>
</gene>
<dbReference type="GO" id="GO:0003700">
    <property type="term" value="F:DNA-binding transcription factor activity"/>
    <property type="evidence" value="ECO:0007669"/>
    <property type="project" value="InterPro"/>
</dbReference>
<dbReference type="Pfam" id="PF20240">
    <property type="entry name" value="DUF6597"/>
    <property type="match status" value="1"/>
</dbReference>
<feature type="domain" description="HTH araC/xylS-type" evidence="1">
    <location>
        <begin position="176"/>
        <end position="261"/>
    </location>
</feature>
<evidence type="ECO:0000259" key="1">
    <source>
        <dbReference type="PROSITE" id="PS01124"/>
    </source>
</evidence>
<keyword evidence="3" id="KW-1185">Reference proteome</keyword>
<name>A0A1I1UCC7_9BACT</name>
<dbReference type="Pfam" id="PF12833">
    <property type="entry name" value="HTH_18"/>
    <property type="match status" value="1"/>
</dbReference>
<dbReference type="InterPro" id="IPR046532">
    <property type="entry name" value="DUF6597"/>
</dbReference>
<dbReference type="GO" id="GO:0043565">
    <property type="term" value="F:sequence-specific DNA binding"/>
    <property type="evidence" value="ECO:0007669"/>
    <property type="project" value="InterPro"/>
</dbReference>
<organism evidence="2 3">
    <name type="scientific">Spirosoma endophyticum</name>
    <dbReference type="NCBI Taxonomy" id="662367"/>
    <lineage>
        <taxon>Bacteria</taxon>
        <taxon>Pseudomonadati</taxon>
        <taxon>Bacteroidota</taxon>
        <taxon>Cytophagia</taxon>
        <taxon>Cytophagales</taxon>
        <taxon>Cytophagaceae</taxon>
        <taxon>Spirosoma</taxon>
    </lineage>
</organism>
<dbReference type="PROSITE" id="PS01124">
    <property type="entry name" value="HTH_ARAC_FAMILY_2"/>
    <property type="match status" value="1"/>
</dbReference>
<dbReference type="Gene3D" id="1.10.10.60">
    <property type="entry name" value="Homeodomain-like"/>
    <property type="match status" value="1"/>
</dbReference>
<keyword evidence="2" id="KW-0238">DNA-binding</keyword>
<dbReference type="RefSeq" id="WP_177236620.1">
    <property type="nucleotide sequence ID" value="NZ_FOLQ01000006.1"/>
</dbReference>
<dbReference type="AlphaFoldDB" id="A0A1I1UCC7"/>
<sequence>MNSQVVEADARLATVFSHFYCVQQTLDASPLRQQLLPNYEMILAFNFGPEIPVSIGDNDYMVRKTAVLGPLQKVITYELPAGADLIVVNFTLNGFHRLLKVPMQQFSAGDVYNPDVLLNKNCFDDLWQQLASIPELSDRLQLLSEYALMFVAPVEPSAHPLMDSIPYFKESATDPIKALADTYQLSPRSIQLRFQAQLGYSAKELIRFLRFKKVLGFLFQAYPAPVDWLDLVLKFSYHDHSHLIKDFHYFLDMTPRQFLAQLAQGNVCISKPGKFY</sequence>
<accession>A0A1I1UCC7</accession>
<dbReference type="STRING" id="662367.SAMN05216167_106217"/>